<dbReference type="NCBIfam" id="TIGR00089">
    <property type="entry name" value="MiaB/RimO family radical SAM methylthiotransferase"/>
    <property type="match status" value="1"/>
</dbReference>
<dbReference type="InterPro" id="IPR013848">
    <property type="entry name" value="Methylthiotransferase_N"/>
</dbReference>
<evidence type="ECO:0000256" key="4">
    <source>
        <dbReference type="ARBA" id="ARBA00022691"/>
    </source>
</evidence>
<dbReference type="SFLD" id="SFLDG01082">
    <property type="entry name" value="B12-binding_domain_containing"/>
    <property type="match status" value="1"/>
</dbReference>
<dbReference type="Pfam" id="PF00919">
    <property type="entry name" value="UPF0004"/>
    <property type="match status" value="1"/>
</dbReference>
<dbReference type="NCBIfam" id="TIGR01574">
    <property type="entry name" value="miaB-methiolase"/>
    <property type="match status" value="1"/>
</dbReference>
<evidence type="ECO:0000256" key="9">
    <source>
        <dbReference type="ARBA" id="ARBA00051425"/>
    </source>
</evidence>
<evidence type="ECO:0000259" key="14">
    <source>
        <dbReference type="PROSITE" id="PS50926"/>
    </source>
</evidence>
<dbReference type="InterPro" id="IPR023404">
    <property type="entry name" value="rSAM_horseshoe"/>
</dbReference>
<keyword evidence="2 13" id="KW-0004">4Fe-4S</keyword>
<organism evidence="17 18">
    <name type="scientific">Desulfallas thermosapovorans DSM 6562</name>
    <dbReference type="NCBI Taxonomy" id="1121431"/>
    <lineage>
        <taxon>Bacteria</taxon>
        <taxon>Bacillati</taxon>
        <taxon>Bacillota</taxon>
        <taxon>Clostridia</taxon>
        <taxon>Eubacteriales</taxon>
        <taxon>Desulfallaceae</taxon>
        <taxon>Desulfallas</taxon>
    </lineage>
</organism>
<evidence type="ECO:0000256" key="10">
    <source>
        <dbReference type="ARBA" id="ARBA00068570"/>
    </source>
</evidence>
<evidence type="ECO:0000256" key="2">
    <source>
        <dbReference type="ARBA" id="ARBA00022485"/>
    </source>
</evidence>
<evidence type="ECO:0000256" key="7">
    <source>
        <dbReference type="ARBA" id="ARBA00023014"/>
    </source>
</evidence>
<dbReference type="InterPro" id="IPR002792">
    <property type="entry name" value="TRAM_dom"/>
</dbReference>
<feature type="domain" description="Radical SAM core" evidence="16">
    <location>
        <begin position="131"/>
        <end position="361"/>
    </location>
</feature>
<evidence type="ECO:0000256" key="6">
    <source>
        <dbReference type="ARBA" id="ARBA00023004"/>
    </source>
</evidence>
<comment type="caution">
    <text evidence="17">The sequence shown here is derived from an EMBL/GenBank/DDBJ whole genome shotgun (WGS) entry which is preliminary data.</text>
</comment>
<dbReference type="Pfam" id="PF04055">
    <property type="entry name" value="Radical_SAM"/>
    <property type="match status" value="1"/>
</dbReference>
<dbReference type="EC" id="2.8.4.3" evidence="8 13"/>
<dbReference type="PANTHER" id="PTHR43020:SF2">
    <property type="entry name" value="MITOCHONDRIAL TRNA METHYLTHIOTRANSFERASE CDK5RAP1"/>
    <property type="match status" value="1"/>
</dbReference>
<dbReference type="Proteomes" id="UP000323166">
    <property type="component" value="Unassembled WGS sequence"/>
</dbReference>
<keyword evidence="5 13" id="KW-0479">Metal-binding</keyword>
<dbReference type="PROSITE" id="PS50926">
    <property type="entry name" value="TRAM"/>
    <property type="match status" value="1"/>
</dbReference>
<dbReference type="HAMAP" id="MF_01864">
    <property type="entry name" value="tRNA_metthiotr_MiaB"/>
    <property type="match status" value="1"/>
</dbReference>
<dbReference type="InterPro" id="IPR006638">
    <property type="entry name" value="Elp3/MiaA/NifB-like_rSAM"/>
</dbReference>
<keyword evidence="13" id="KW-0819">tRNA processing</keyword>
<comment type="subcellular location">
    <subcellularLocation>
        <location evidence="13">Cytoplasm</location>
    </subcellularLocation>
</comment>
<comment type="caution">
    <text evidence="13">Lacks conserved residue(s) required for the propagation of feature annotation.</text>
</comment>
<dbReference type="Gene3D" id="3.40.50.12160">
    <property type="entry name" value="Methylthiotransferase, N-terminal domain"/>
    <property type="match status" value="1"/>
</dbReference>
<dbReference type="SUPFAM" id="SSF102114">
    <property type="entry name" value="Radical SAM enzymes"/>
    <property type="match status" value="1"/>
</dbReference>
<comment type="similarity">
    <text evidence="13">Belongs to the methylthiotransferase family. MiaB subfamily.</text>
</comment>
<feature type="domain" description="MTTase N-terminal" evidence="15">
    <location>
        <begin position="1"/>
        <end position="108"/>
    </location>
</feature>
<dbReference type="InterPro" id="IPR058240">
    <property type="entry name" value="rSAM_sf"/>
</dbReference>
<comment type="function">
    <text evidence="1 13">Catalyzes the methylthiolation of N6-(dimethylallyl)adenosine (i(6)A), leading to the formation of 2-methylthio-N6-(dimethylallyl)adenosine (ms(2)i(6)A) at position 37 in tRNAs that read codons beginning with uridine.</text>
</comment>
<keyword evidence="4 13" id="KW-0949">S-adenosyl-L-methionine</keyword>
<dbReference type="Pfam" id="PF01938">
    <property type="entry name" value="TRAM"/>
    <property type="match status" value="1"/>
</dbReference>
<keyword evidence="3 13" id="KW-0808">Transferase</keyword>
<dbReference type="SFLD" id="SFLDG01061">
    <property type="entry name" value="methylthiotransferase"/>
    <property type="match status" value="1"/>
</dbReference>
<dbReference type="AlphaFoldDB" id="A0A5S4ZYK1"/>
<keyword evidence="7 13" id="KW-0411">Iron-sulfur</keyword>
<comment type="catalytic activity">
    <reaction evidence="9 13">
        <text>N(6)-dimethylallyladenosine(37) in tRNA + (sulfur carrier)-SH + AH2 + 2 S-adenosyl-L-methionine = 2-methylsulfanyl-N(6)-dimethylallyladenosine(37) in tRNA + (sulfur carrier)-H + 5'-deoxyadenosine + L-methionine + A + S-adenosyl-L-homocysteine + 2 H(+)</text>
        <dbReference type="Rhea" id="RHEA:37067"/>
        <dbReference type="Rhea" id="RHEA-COMP:10375"/>
        <dbReference type="Rhea" id="RHEA-COMP:10376"/>
        <dbReference type="Rhea" id="RHEA-COMP:14737"/>
        <dbReference type="Rhea" id="RHEA-COMP:14739"/>
        <dbReference type="ChEBI" id="CHEBI:13193"/>
        <dbReference type="ChEBI" id="CHEBI:15378"/>
        <dbReference type="ChEBI" id="CHEBI:17319"/>
        <dbReference type="ChEBI" id="CHEBI:17499"/>
        <dbReference type="ChEBI" id="CHEBI:29917"/>
        <dbReference type="ChEBI" id="CHEBI:57844"/>
        <dbReference type="ChEBI" id="CHEBI:57856"/>
        <dbReference type="ChEBI" id="CHEBI:59789"/>
        <dbReference type="ChEBI" id="CHEBI:64428"/>
        <dbReference type="ChEBI" id="CHEBI:74415"/>
        <dbReference type="ChEBI" id="CHEBI:74417"/>
        <dbReference type="EC" id="2.8.4.3"/>
    </reaction>
</comment>
<protein>
    <recommendedName>
        <fullName evidence="10 13">tRNA-2-methylthio-N(6)-dimethylallyladenosine synthase</fullName>
        <ecNumber evidence="8 13">2.8.4.3</ecNumber>
    </recommendedName>
    <alternativeName>
        <fullName evidence="12 13">(Dimethylallyl)adenosine tRNA methylthiotransferase MiaB</fullName>
    </alternativeName>
    <alternativeName>
        <fullName evidence="11 13">tRNA-i(6)A37 methylthiotransferase</fullName>
    </alternativeName>
</protein>
<keyword evidence="18" id="KW-1185">Reference proteome</keyword>
<dbReference type="InterPro" id="IPR005839">
    <property type="entry name" value="Methylthiotransferase"/>
</dbReference>
<evidence type="ECO:0000256" key="13">
    <source>
        <dbReference type="HAMAP-Rule" id="MF_01864"/>
    </source>
</evidence>
<dbReference type="PROSITE" id="PS51918">
    <property type="entry name" value="RADICAL_SAM"/>
    <property type="match status" value="1"/>
</dbReference>
<sequence>MNEHDSELIAGMLENKGYLSAEDQYDADIVVVNTCCVRETAENKVFGLLGRLGQLKKQRPHLIIAMGGCMSQQVHIGKRIKQRFQYVDIVFGTHNIHMLPELIDRVEEQKKQIIDIWPDKKEIIEGLSKKRFHGVRAWVNIMYGCNNFCTYCIVPYVRGREKSRQPEDIINEIQELVQRGYKDITLLGQNVNSYGKDLKDGVDFADLLVKINDIKDLCRIRYMTSHPKDFCDKLVTTVSRLNKVCEHIHLPVQAGSNHILKKMNRGYTREYYLELVEKIRSAVPGVSLTTDIMVGFPGETDADFTDTMELVRKVEFDSAFTFIYNKRQGTPAAGMEDQIPDEIKVERIEKLISLQNEISLRNNKKEVGKTLECLVEGPSKTNANLMSARTRTNKIVVFRGKQDMVGKLVPLRITGSGLTHLEGEFIPVE</sequence>
<dbReference type="InterPro" id="IPR038135">
    <property type="entry name" value="Methylthiotransferase_N_sf"/>
</dbReference>
<dbReference type="FunFam" id="3.40.50.12160:FF:000003">
    <property type="entry name" value="CDK5 regulatory subunit-associated protein 1"/>
    <property type="match status" value="1"/>
</dbReference>
<proteinExistence type="inferred from homology"/>
<evidence type="ECO:0000259" key="15">
    <source>
        <dbReference type="PROSITE" id="PS51449"/>
    </source>
</evidence>
<evidence type="ECO:0000256" key="11">
    <source>
        <dbReference type="ARBA" id="ARBA00080698"/>
    </source>
</evidence>
<comment type="cofactor">
    <cofactor evidence="13">
        <name>[4Fe-4S] cluster</name>
        <dbReference type="ChEBI" id="CHEBI:49883"/>
    </cofactor>
    <text evidence="13">Binds 2 [4Fe-4S] clusters. One cluster is coordinated with 3 cysteines and an exchangeable S-adenosyl-L-methionine.</text>
</comment>
<dbReference type="InterPro" id="IPR020612">
    <property type="entry name" value="Methylthiotransferase_CS"/>
</dbReference>
<keyword evidence="6 13" id="KW-0408">Iron</keyword>
<dbReference type="SFLD" id="SFLDS00029">
    <property type="entry name" value="Radical_SAM"/>
    <property type="match status" value="1"/>
</dbReference>
<dbReference type="Gene3D" id="3.80.30.20">
    <property type="entry name" value="tm_1862 like domain"/>
    <property type="match status" value="1"/>
</dbReference>
<dbReference type="InterPro" id="IPR007197">
    <property type="entry name" value="rSAM"/>
</dbReference>
<dbReference type="GO" id="GO:0035597">
    <property type="term" value="F:tRNA-2-methylthio-N(6)-dimethylallyladenosine(37) synthase activity"/>
    <property type="evidence" value="ECO:0007669"/>
    <property type="project" value="UniProtKB-EC"/>
</dbReference>
<dbReference type="GO" id="GO:0051539">
    <property type="term" value="F:4 iron, 4 sulfur cluster binding"/>
    <property type="evidence" value="ECO:0007669"/>
    <property type="project" value="UniProtKB-UniRule"/>
</dbReference>
<name>A0A5S4ZYK1_9FIRM</name>
<dbReference type="PROSITE" id="PS01278">
    <property type="entry name" value="MTTASE_RADICAL"/>
    <property type="match status" value="1"/>
</dbReference>
<evidence type="ECO:0000256" key="12">
    <source>
        <dbReference type="ARBA" id="ARBA00081141"/>
    </source>
</evidence>
<evidence type="ECO:0000313" key="17">
    <source>
        <dbReference type="EMBL" id="TYO97809.1"/>
    </source>
</evidence>
<accession>A0A5S4ZYK1</accession>
<keyword evidence="13" id="KW-0963">Cytoplasm</keyword>
<dbReference type="InterPro" id="IPR006463">
    <property type="entry name" value="MiaB_methiolase"/>
</dbReference>
<dbReference type="GO" id="GO:0005829">
    <property type="term" value="C:cytosol"/>
    <property type="evidence" value="ECO:0007669"/>
    <property type="project" value="TreeGrafter"/>
</dbReference>
<dbReference type="EMBL" id="VNHM01000001">
    <property type="protein sequence ID" value="TYO97809.1"/>
    <property type="molecule type" value="Genomic_DNA"/>
</dbReference>
<comment type="subunit">
    <text evidence="13">Monomer.</text>
</comment>
<dbReference type="FunFam" id="3.80.30.20:FF:000001">
    <property type="entry name" value="tRNA-2-methylthio-N(6)-dimethylallyladenosine synthase 2"/>
    <property type="match status" value="1"/>
</dbReference>
<dbReference type="GO" id="GO:0046872">
    <property type="term" value="F:metal ion binding"/>
    <property type="evidence" value="ECO:0007669"/>
    <property type="project" value="UniProtKB-KW"/>
</dbReference>
<feature type="domain" description="TRAM" evidence="14">
    <location>
        <begin position="364"/>
        <end position="427"/>
    </location>
</feature>
<evidence type="ECO:0000259" key="16">
    <source>
        <dbReference type="PROSITE" id="PS51918"/>
    </source>
</evidence>
<evidence type="ECO:0000313" key="18">
    <source>
        <dbReference type="Proteomes" id="UP000323166"/>
    </source>
</evidence>
<evidence type="ECO:0000256" key="3">
    <source>
        <dbReference type="ARBA" id="ARBA00022679"/>
    </source>
</evidence>
<feature type="binding site" evidence="13">
    <location>
        <position position="152"/>
    </location>
    <ligand>
        <name>[4Fe-4S] cluster</name>
        <dbReference type="ChEBI" id="CHEBI:49883"/>
        <label>2</label>
        <note>4Fe-4S-S-AdoMet</note>
    </ligand>
</feature>
<feature type="binding site" evidence="13">
    <location>
        <position position="145"/>
    </location>
    <ligand>
        <name>[4Fe-4S] cluster</name>
        <dbReference type="ChEBI" id="CHEBI:49883"/>
        <label>2</label>
        <note>4Fe-4S-S-AdoMet</note>
    </ligand>
</feature>
<gene>
    <name evidence="13" type="primary">miaB</name>
    <name evidence="17" type="ORF">LX24_00092</name>
</gene>
<reference evidence="17 18" key="1">
    <citation type="submission" date="2019-07" db="EMBL/GenBank/DDBJ databases">
        <title>Genomic Encyclopedia of Type Strains, Phase I: the one thousand microbial genomes (KMG-I) project.</title>
        <authorList>
            <person name="Kyrpides N."/>
        </authorList>
    </citation>
    <scope>NUCLEOTIDE SEQUENCE [LARGE SCALE GENOMIC DNA]</scope>
    <source>
        <strain evidence="17 18">DSM 6562</strain>
    </source>
</reference>
<dbReference type="SMART" id="SM00729">
    <property type="entry name" value="Elp3"/>
    <property type="match status" value="1"/>
</dbReference>
<dbReference type="PROSITE" id="PS51449">
    <property type="entry name" value="MTTASE_N"/>
    <property type="match status" value="1"/>
</dbReference>
<evidence type="ECO:0000256" key="1">
    <source>
        <dbReference type="ARBA" id="ARBA00003234"/>
    </source>
</evidence>
<dbReference type="PANTHER" id="PTHR43020">
    <property type="entry name" value="CDK5 REGULATORY SUBUNIT-ASSOCIATED PROTEIN 1"/>
    <property type="match status" value="1"/>
</dbReference>
<feature type="binding site" evidence="13">
    <location>
        <position position="149"/>
    </location>
    <ligand>
        <name>[4Fe-4S] cluster</name>
        <dbReference type="ChEBI" id="CHEBI:49883"/>
        <label>2</label>
        <note>4Fe-4S-S-AdoMet</note>
    </ligand>
</feature>
<evidence type="ECO:0000256" key="5">
    <source>
        <dbReference type="ARBA" id="ARBA00022723"/>
    </source>
</evidence>
<evidence type="ECO:0000256" key="8">
    <source>
        <dbReference type="ARBA" id="ARBA00033765"/>
    </source>
</evidence>